<dbReference type="OrthoDB" id="6628097at2759"/>
<evidence type="ECO:0000313" key="5">
    <source>
        <dbReference type="EnsemblMetazoa" id="XP_029342038.1"/>
    </source>
</evidence>
<evidence type="ECO:0000256" key="1">
    <source>
        <dbReference type="ARBA" id="ARBA00009995"/>
    </source>
</evidence>
<accession>A0A8R2NKN0</accession>
<dbReference type="RefSeq" id="XP_029342038.1">
    <property type="nucleotide sequence ID" value="XM_029486178.1"/>
</dbReference>
<evidence type="ECO:0000256" key="3">
    <source>
        <dbReference type="ARBA" id="ARBA00022679"/>
    </source>
</evidence>
<evidence type="ECO:0000256" key="2">
    <source>
        <dbReference type="ARBA" id="ARBA00022676"/>
    </source>
</evidence>
<comment type="similarity">
    <text evidence="1">Belongs to the UDP-glycosyltransferase family.</text>
</comment>
<dbReference type="Pfam" id="PF00201">
    <property type="entry name" value="UDPGT"/>
    <property type="match status" value="1"/>
</dbReference>
<dbReference type="InterPro" id="IPR050271">
    <property type="entry name" value="UDP-glycosyltransferase"/>
</dbReference>
<dbReference type="PANTHER" id="PTHR48043">
    <property type="entry name" value="EG:EG0003.4 PROTEIN-RELATED"/>
    <property type="match status" value="1"/>
</dbReference>
<keyword evidence="2" id="KW-0328">Glycosyltransferase</keyword>
<feature type="chain" id="PRO_5035855095" description="UDP-glucuronosyltransferase" evidence="4">
    <location>
        <begin position="26"/>
        <end position="294"/>
    </location>
</feature>
<dbReference type="SUPFAM" id="SSF53756">
    <property type="entry name" value="UDP-Glycosyltransferase/glycogen phosphorylase"/>
    <property type="match status" value="1"/>
</dbReference>
<reference evidence="6" key="1">
    <citation type="submission" date="2010-06" db="EMBL/GenBank/DDBJ databases">
        <authorList>
            <person name="Jiang H."/>
            <person name="Abraham K."/>
            <person name="Ali S."/>
            <person name="Alsbrooks S.L."/>
            <person name="Anim B.N."/>
            <person name="Anosike U.S."/>
            <person name="Attaway T."/>
            <person name="Bandaranaike D.P."/>
            <person name="Battles P.K."/>
            <person name="Bell S.N."/>
            <person name="Bell A.V."/>
            <person name="Beltran B."/>
            <person name="Bickham C."/>
            <person name="Bustamante Y."/>
            <person name="Caleb T."/>
            <person name="Canada A."/>
            <person name="Cardenas V."/>
            <person name="Carter K."/>
            <person name="Chacko J."/>
            <person name="Chandrabose M.N."/>
            <person name="Chavez D."/>
            <person name="Chavez A."/>
            <person name="Chen L."/>
            <person name="Chu H.-S."/>
            <person name="Claassen K.J."/>
            <person name="Cockrell R."/>
            <person name="Collins M."/>
            <person name="Cooper J.A."/>
            <person name="Cree A."/>
            <person name="Curry S.M."/>
            <person name="Da Y."/>
            <person name="Dao M.D."/>
            <person name="Das B."/>
            <person name="Davila M.-L."/>
            <person name="Davy-Carroll L."/>
            <person name="Denson S."/>
            <person name="Dinh H."/>
            <person name="Ebong V.E."/>
            <person name="Edwards J.R."/>
            <person name="Egan A."/>
            <person name="El-Daye J."/>
            <person name="Escobedo L."/>
            <person name="Fernandez S."/>
            <person name="Fernando P.R."/>
            <person name="Flagg N."/>
            <person name="Forbes L.D."/>
            <person name="Fowler R.G."/>
            <person name="Fu Q."/>
            <person name="Gabisi R.A."/>
            <person name="Ganer J."/>
            <person name="Garbino Pronczuk A."/>
            <person name="Garcia R.M."/>
            <person name="Garner T."/>
            <person name="Garrett T.E."/>
            <person name="Gonzalez D.A."/>
            <person name="Hamid H."/>
            <person name="Hawkins E.S."/>
            <person name="Hirani K."/>
            <person name="Hogues M.E."/>
            <person name="Hollins B."/>
            <person name="Hsiao C.-H."/>
            <person name="Jabil R."/>
            <person name="James M.L."/>
            <person name="Jhangiani S.N."/>
            <person name="Johnson B."/>
            <person name="Johnson Q."/>
            <person name="Joshi V."/>
            <person name="Kalu J.B."/>
            <person name="Kam C."/>
            <person name="Kashfia A."/>
            <person name="Keebler J."/>
            <person name="Kisamo H."/>
            <person name="Kovar C.L."/>
            <person name="Lago L.A."/>
            <person name="Lai C.-Y."/>
            <person name="Laidlaw J."/>
            <person name="Lara F."/>
            <person name="Le T.-K."/>
            <person name="Lee S.L."/>
            <person name="Legall F.H."/>
            <person name="Lemon S.J."/>
            <person name="Lewis L.R."/>
            <person name="Li B."/>
            <person name="Liu Y."/>
            <person name="Liu Y.-S."/>
            <person name="Lopez J."/>
            <person name="Lozado R.J."/>
            <person name="Lu J."/>
            <person name="Madu R.C."/>
            <person name="Maheshwari M."/>
            <person name="Maheshwari R."/>
            <person name="Malloy K."/>
            <person name="Martinez E."/>
            <person name="Mathew T."/>
            <person name="Mercado I.C."/>
            <person name="Mercado C."/>
            <person name="Meyer B."/>
            <person name="Montgomery K."/>
            <person name="Morgan M.B."/>
            <person name="Munidasa M."/>
            <person name="Nazareth L.V."/>
            <person name="Nelson J."/>
            <person name="Ng B.M."/>
            <person name="Nguyen N.B."/>
            <person name="Nguyen P.Q."/>
            <person name="Nguyen T."/>
            <person name="Obregon M."/>
            <person name="Okwuonu G.O."/>
            <person name="Onwere C.G."/>
            <person name="Orozco G."/>
            <person name="Parra A."/>
            <person name="Patel S."/>
            <person name="Patil S."/>
            <person name="Perez A."/>
            <person name="Perez Y."/>
            <person name="Pham C."/>
            <person name="Primus E.L."/>
            <person name="Pu L.-L."/>
            <person name="Puazo M."/>
            <person name="Qin X."/>
            <person name="Quiroz J.B."/>
            <person name="Reese J."/>
            <person name="Richards S."/>
            <person name="Rives C.M."/>
            <person name="Robberts R."/>
            <person name="Ruiz S.J."/>
            <person name="Ruiz M.J."/>
            <person name="Santibanez J."/>
            <person name="Schneider B.W."/>
            <person name="Sisson I."/>
            <person name="Smith M."/>
            <person name="Sodergren E."/>
            <person name="Song X.-Z."/>
            <person name="Song B.B."/>
            <person name="Summersgill H."/>
            <person name="Thelus R."/>
            <person name="Thornton R.D."/>
            <person name="Trejos Z.Y."/>
            <person name="Usmani K."/>
            <person name="Vattathil S."/>
            <person name="Villasana D."/>
            <person name="Walker D.L."/>
            <person name="Wang S."/>
            <person name="Wang K."/>
            <person name="White C.S."/>
            <person name="Williams A.C."/>
            <person name="Williamson J."/>
            <person name="Wilson K."/>
            <person name="Woghiren I.O."/>
            <person name="Woodworth J.R."/>
            <person name="Worley K.C."/>
            <person name="Wright R.A."/>
            <person name="Wu W."/>
            <person name="Young L."/>
            <person name="Zhang L."/>
            <person name="Zhang J."/>
            <person name="Zhu Y."/>
            <person name="Muzny D.M."/>
            <person name="Weinstock G."/>
            <person name="Gibbs R.A."/>
        </authorList>
    </citation>
    <scope>NUCLEOTIDE SEQUENCE [LARGE SCALE GENOMIC DNA]</scope>
    <source>
        <strain evidence="6">LSR1</strain>
    </source>
</reference>
<dbReference type="Proteomes" id="UP000007819">
    <property type="component" value="Chromosome A1"/>
</dbReference>
<dbReference type="KEGG" id="api:115033510"/>
<evidence type="ECO:0008006" key="7">
    <source>
        <dbReference type="Google" id="ProtNLM"/>
    </source>
</evidence>
<dbReference type="EnsemblMetazoa" id="XM_029486178.1">
    <property type="protein sequence ID" value="XP_029342038.1"/>
    <property type="gene ID" value="LOC115033510"/>
</dbReference>
<reference evidence="5" key="2">
    <citation type="submission" date="2022-06" db="UniProtKB">
        <authorList>
            <consortium name="EnsemblMetazoa"/>
        </authorList>
    </citation>
    <scope>IDENTIFICATION</scope>
</reference>
<evidence type="ECO:0000256" key="4">
    <source>
        <dbReference type="SAM" id="SignalP"/>
    </source>
</evidence>
<dbReference type="GO" id="GO:0008194">
    <property type="term" value="F:UDP-glycosyltransferase activity"/>
    <property type="evidence" value="ECO:0007669"/>
    <property type="project" value="InterPro"/>
</dbReference>
<dbReference type="PANTHER" id="PTHR48043:SF145">
    <property type="entry name" value="FI06409P-RELATED"/>
    <property type="match status" value="1"/>
</dbReference>
<keyword evidence="3" id="KW-0808">Transferase</keyword>
<dbReference type="InterPro" id="IPR002213">
    <property type="entry name" value="UDP_glucos_trans"/>
</dbReference>
<evidence type="ECO:0000313" key="6">
    <source>
        <dbReference type="Proteomes" id="UP000007819"/>
    </source>
</evidence>
<feature type="signal peptide" evidence="4">
    <location>
        <begin position="1"/>
        <end position="25"/>
    </location>
</feature>
<keyword evidence="6" id="KW-1185">Reference proteome</keyword>
<sequence length="294" mass="32616">MSTMVRLSLYLWLSVVLRTIPVGEAARILAVETVAGKSHWNFMSSVLRSLTDAGHTVTVFTPFPDGDRANYTEVDISRDFPIKLDMDLMKTIREFGDPFVLMNAMSRVIRIYCDAIYGNQKLADLIGSEARDRYDLLLIEPLGFDCVSYLADSLGLPVIYLIPSPMITFAERLFTGHVSNPACVSNMFASHAVPGTFVQRFANTALLTYSMAKTKYDQLITLFTDPRPYDLAPTVNPSIIFQNSHYVTESSSPVTPNVIYVGGIHLKPAKTIPKHCSNYSKGKNEGTTASHCQV</sequence>
<organism evidence="5 6">
    <name type="scientific">Acyrthosiphon pisum</name>
    <name type="common">Pea aphid</name>
    <dbReference type="NCBI Taxonomy" id="7029"/>
    <lineage>
        <taxon>Eukaryota</taxon>
        <taxon>Metazoa</taxon>
        <taxon>Ecdysozoa</taxon>
        <taxon>Arthropoda</taxon>
        <taxon>Hexapoda</taxon>
        <taxon>Insecta</taxon>
        <taxon>Pterygota</taxon>
        <taxon>Neoptera</taxon>
        <taxon>Paraneoptera</taxon>
        <taxon>Hemiptera</taxon>
        <taxon>Sternorrhyncha</taxon>
        <taxon>Aphidomorpha</taxon>
        <taxon>Aphidoidea</taxon>
        <taxon>Aphididae</taxon>
        <taxon>Macrosiphini</taxon>
        <taxon>Acyrthosiphon</taxon>
    </lineage>
</organism>
<keyword evidence="4" id="KW-0732">Signal</keyword>
<name>A0A8R2NKN0_ACYPI</name>
<protein>
    <recommendedName>
        <fullName evidence="7">UDP-glucuronosyltransferase</fullName>
    </recommendedName>
</protein>
<dbReference type="AlphaFoldDB" id="A0A8R2NKN0"/>
<dbReference type="GeneID" id="115033510"/>
<dbReference type="Gene3D" id="3.40.50.2000">
    <property type="entry name" value="Glycogen Phosphorylase B"/>
    <property type="match status" value="1"/>
</dbReference>
<proteinExistence type="inferred from homology"/>